<evidence type="ECO:0000259" key="11">
    <source>
        <dbReference type="PROSITE" id="PS51794"/>
    </source>
</evidence>
<evidence type="ECO:0000256" key="1">
    <source>
        <dbReference type="ARBA" id="ARBA00000877"/>
    </source>
</evidence>
<evidence type="ECO:0000256" key="7">
    <source>
        <dbReference type="ARBA" id="ARBA00022840"/>
    </source>
</evidence>
<dbReference type="InterPro" id="IPR034701">
    <property type="entry name" value="CdaA"/>
</dbReference>
<dbReference type="PANTHER" id="PTHR34185">
    <property type="entry name" value="DIADENYLATE CYCLASE"/>
    <property type="match status" value="1"/>
</dbReference>
<dbReference type="OrthoDB" id="9807385at2"/>
<feature type="domain" description="DAC" evidence="11">
    <location>
        <begin position="90"/>
        <end position="256"/>
    </location>
</feature>
<evidence type="ECO:0000256" key="5">
    <source>
        <dbReference type="ARBA" id="ARBA00022695"/>
    </source>
</evidence>
<evidence type="ECO:0000256" key="2">
    <source>
        <dbReference type="ARBA" id="ARBA00022475"/>
    </source>
</evidence>
<keyword evidence="13" id="KW-1185">Reference proteome</keyword>
<accession>A0A078KMZ0</accession>
<dbReference type="HAMAP" id="MF_01499">
    <property type="entry name" value="DacA"/>
    <property type="match status" value="1"/>
</dbReference>
<dbReference type="Pfam" id="PF02457">
    <property type="entry name" value="DAC"/>
    <property type="match status" value="1"/>
</dbReference>
<dbReference type="InterPro" id="IPR045585">
    <property type="entry name" value="CdaA_N"/>
</dbReference>
<dbReference type="GO" id="GO:0106408">
    <property type="term" value="F:diadenylate cyclase activity"/>
    <property type="evidence" value="ECO:0007669"/>
    <property type="project" value="UniProtKB-EC"/>
</dbReference>
<proteinExistence type="inferred from homology"/>
<dbReference type="STRING" id="29343.CCDG5_0728"/>
<evidence type="ECO:0000313" key="13">
    <source>
        <dbReference type="Proteomes" id="UP000032431"/>
    </source>
</evidence>
<comment type="caution">
    <text evidence="10">Lacks conserved residue(s) required for the propagation of feature annotation.</text>
</comment>
<dbReference type="Gene3D" id="3.40.1700.10">
    <property type="entry name" value="DNA integrity scanning protein, DisA, N-terminal domain"/>
    <property type="match status" value="1"/>
</dbReference>
<evidence type="ECO:0000256" key="4">
    <source>
        <dbReference type="ARBA" id="ARBA00022692"/>
    </source>
</evidence>
<organism evidence="12 13">
    <name type="scientific">[Clostridium] cellulosi</name>
    <dbReference type="NCBI Taxonomy" id="29343"/>
    <lineage>
        <taxon>Bacteria</taxon>
        <taxon>Bacillati</taxon>
        <taxon>Bacillota</taxon>
        <taxon>Clostridia</taxon>
        <taxon>Eubacteriales</taxon>
        <taxon>Oscillospiraceae</taxon>
        <taxon>Oscillospiraceae incertae sedis</taxon>
    </lineage>
</organism>
<dbReference type="NCBIfam" id="TIGR00159">
    <property type="entry name" value="diadenylate cyclase CdaA"/>
    <property type="match status" value="1"/>
</dbReference>
<dbReference type="PATRIC" id="fig|29343.3.peg.762"/>
<dbReference type="InterPro" id="IPR003390">
    <property type="entry name" value="DNA_integrity_scan_DisA_N"/>
</dbReference>
<dbReference type="GO" id="GO:0006171">
    <property type="term" value="P:cAMP biosynthetic process"/>
    <property type="evidence" value="ECO:0007669"/>
    <property type="project" value="InterPro"/>
</dbReference>
<evidence type="ECO:0000256" key="3">
    <source>
        <dbReference type="ARBA" id="ARBA00022679"/>
    </source>
</evidence>
<keyword evidence="3 10" id="KW-0808">Transferase</keyword>
<dbReference type="PIRSF" id="PIRSF004793">
    <property type="entry name" value="UCP004793"/>
    <property type="match status" value="1"/>
</dbReference>
<dbReference type="EMBL" id="LM995447">
    <property type="protein sequence ID" value="CDZ23857.1"/>
    <property type="molecule type" value="Genomic_DNA"/>
</dbReference>
<feature type="transmembrane region" description="Helical" evidence="10">
    <location>
        <begin position="48"/>
        <end position="66"/>
    </location>
</feature>
<feature type="transmembrane region" description="Helical" evidence="10">
    <location>
        <begin position="12"/>
        <end position="36"/>
    </location>
</feature>
<evidence type="ECO:0000256" key="9">
    <source>
        <dbReference type="ARBA" id="ARBA00023136"/>
    </source>
</evidence>
<comment type="function">
    <text evidence="10">Catalyzes the condensation of 2 ATP molecules into cyclic di-AMP (c-di-AMP), a second messenger used to regulate differing processes in different bacteria.</text>
</comment>
<evidence type="ECO:0000256" key="10">
    <source>
        <dbReference type="HAMAP-Rule" id="MF_01499"/>
    </source>
</evidence>
<dbReference type="PROSITE" id="PS51794">
    <property type="entry name" value="DAC"/>
    <property type="match status" value="1"/>
</dbReference>
<dbReference type="EC" id="2.7.7.85" evidence="10"/>
<keyword evidence="6 10" id="KW-0547">Nucleotide-binding</keyword>
<protein>
    <recommendedName>
        <fullName evidence="10">Diadenylate cyclase</fullName>
        <shortName evidence="10">DAC</shortName>
        <ecNumber evidence="10">2.7.7.85</ecNumber>
    </recommendedName>
    <alternativeName>
        <fullName evidence="10">Cyclic-di-AMP synthase</fullName>
        <shortName evidence="10">c-di-AMP synthase</shortName>
    </alternativeName>
</protein>
<dbReference type="PANTHER" id="PTHR34185:SF1">
    <property type="entry name" value="DIADENYLATE CYCLASE"/>
    <property type="match status" value="1"/>
</dbReference>
<comment type="catalytic activity">
    <reaction evidence="1 10">
        <text>2 ATP = 3',3'-c-di-AMP + 2 diphosphate</text>
        <dbReference type="Rhea" id="RHEA:35655"/>
        <dbReference type="ChEBI" id="CHEBI:30616"/>
        <dbReference type="ChEBI" id="CHEBI:33019"/>
        <dbReference type="ChEBI" id="CHEBI:71500"/>
        <dbReference type="EC" id="2.7.7.85"/>
    </reaction>
</comment>
<dbReference type="AlphaFoldDB" id="A0A078KMZ0"/>
<dbReference type="SUPFAM" id="SSF143597">
    <property type="entry name" value="YojJ-like"/>
    <property type="match status" value="1"/>
</dbReference>
<keyword evidence="9 10" id="KW-0472">Membrane</keyword>
<dbReference type="GO" id="GO:0005524">
    <property type="term" value="F:ATP binding"/>
    <property type="evidence" value="ECO:0007669"/>
    <property type="project" value="UniProtKB-UniRule"/>
</dbReference>
<comment type="subunit">
    <text evidence="10">Probably a homodimer.</text>
</comment>
<dbReference type="FunFam" id="3.40.1700.10:FF:000002">
    <property type="entry name" value="Diadenylate cyclase"/>
    <property type="match status" value="1"/>
</dbReference>
<evidence type="ECO:0000256" key="8">
    <source>
        <dbReference type="ARBA" id="ARBA00022989"/>
    </source>
</evidence>
<dbReference type="GO" id="GO:0004016">
    <property type="term" value="F:adenylate cyclase activity"/>
    <property type="evidence" value="ECO:0007669"/>
    <property type="project" value="UniProtKB-UniRule"/>
</dbReference>
<dbReference type="InterPro" id="IPR014046">
    <property type="entry name" value="C-di-AMP_synthase"/>
</dbReference>
<keyword evidence="7 10" id="KW-0067">ATP-binding</keyword>
<keyword evidence="2 10" id="KW-1003">Cell membrane</keyword>
<dbReference type="KEGG" id="ccel:CCDG5_0728"/>
<dbReference type="InterPro" id="IPR050338">
    <property type="entry name" value="DisA"/>
</dbReference>
<dbReference type="Proteomes" id="UP000032431">
    <property type="component" value="Chromosome I"/>
</dbReference>
<gene>
    <name evidence="10" type="primary">dacA</name>
    <name evidence="12" type="ORF">CCDG5_0728</name>
</gene>
<evidence type="ECO:0000313" key="12">
    <source>
        <dbReference type="EMBL" id="CDZ23857.1"/>
    </source>
</evidence>
<dbReference type="Pfam" id="PF19293">
    <property type="entry name" value="CdaA_N"/>
    <property type="match status" value="1"/>
</dbReference>
<reference evidence="13" key="1">
    <citation type="submission" date="2014-07" db="EMBL/GenBank/DDBJ databases">
        <authorList>
            <person name="Wibberg D."/>
        </authorList>
    </citation>
    <scope>NUCLEOTIDE SEQUENCE [LARGE SCALE GENOMIC DNA]</scope>
    <source>
        <strain evidence="13">DG5</strain>
    </source>
</reference>
<sequence length="287" mass="32227">MDFINNFFQSIISVIKTISILDIIDIILVSFLIYKAIQLIRETRAEQLIKGIILFVVAYYFSMILGLKAMSFILLNIFQFGVLALIVVFQPELRSALEHLGRSSVGKFRLFKIDDDKTEINKIRNEIYAVCEAVQWLQRDRIGALILFERKTKLGEIVKTGTIINADMSSEIICNIFYPKAPLHDGAMILRDGRVYAAGCFLPLSQNPDLSRELGTRHRAALGISESCDALVIVVSEETGIISLVQNGVIKRNLNIDTLRVALEKGLLPQKPQDKKEKKSASKVTAK</sequence>
<keyword evidence="8 10" id="KW-1133">Transmembrane helix</keyword>
<keyword evidence="5 10" id="KW-0548">Nucleotidyltransferase</keyword>
<comment type="similarity">
    <text evidence="10">Belongs to the adenylate cyclase family. DacA/CdaA subfamily.</text>
</comment>
<evidence type="ECO:0000256" key="6">
    <source>
        <dbReference type="ARBA" id="ARBA00022741"/>
    </source>
</evidence>
<keyword evidence="4 10" id="KW-0812">Transmembrane</keyword>
<dbReference type="HOGENOM" id="CLU_038561_0_1_9"/>
<dbReference type="InterPro" id="IPR036888">
    <property type="entry name" value="DNA_integrity_DisA_N_sf"/>
</dbReference>
<name>A0A078KMZ0_9FIRM</name>